<dbReference type="PANTHER" id="PTHR43185:SF1">
    <property type="entry name" value="FE(2+) TRANSPORTER FEOB"/>
    <property type="match status" value="1"/>
</dbReference>
<sequence length="184" mass="19732">MSHSTVAALVGAPNCGKTALFNRLTGSHQKVANYAGVTVERKEGSLTSPQGKRIQIVDLPGTYSLTPTSLDESITRRAVLGQLQEETPPELLVCVVDATNLRLHLRLVLELKRLGRPLVLALNMMDLARSHGILIDVPALSRELDLPVVETIAVDSGGAAGLVAFIDQNTPFAVPARTVPWKDP</sequence>
<dbReference type="InterPro" id="IPR050860">
    <property type="entry name" value="FeoB_GTPase"/>
</dbReference>
<dbReference type="PANTHER" id="PTHR43185">
    <property type="entry name" value="FERROUS IRON TRANSPORT PROTEIN B"/>
    <property type="match status" value="1"/>
</dbReference>
<evidence type="ECO:0000313" key="13">
    <source>
        <dbReference type="EMBL" id="EQD50043.1"/>
    </source>
</evidence>
<keyword evidence="4" id="KW-0997">Cell inner membrane</keyword>
<comment type="caution">
    <text evidence="13">The sequence shown here is derived from an EMBL/GenBank/DDBJ whole genome shotgun (WGS) entry which is preliminary data.</text>
</comment>
<reference evidence="13" key="1">
    <citation type="submission" date="2013-08" db="EMBL/GenBank/DDBJ databases">
        <authorList>
            <person name="Mendez C."/>
            <person name="Richter M."/>
            <person name="Ferrer M."/>
            <person name="Sanchez J."/>
        </authorList>
    </citation>
    <scope>NUCLEOTIDE SEQUENCE</scope>
</reference>
<dbReference type="PROSITE" id="PS51711">
    <property type="entry name" value="G_FEOB"/>
    <property type="match status" value="1"/>
</dbReference>
<evidence type="ECO:0000256" key="10">
    <source>
        <dbReference type="ARBA" id="ARBA00023134"/>
    </source>
</evidence>
<keyword evidence="11" id="KW-0472">Membrane</keyword>
<dbReference type="InterPro" id="IPR006073">
    <property type="entry name" value="GTP-bd"/>
</dbReference>
<keyword evidence="7" id="KW-1133">Transmembrane helix</keyword>
<dbReference type="PRINTS" id="PR00326">
    <property type="entry name" value="GTP1OBG"/>
</dbReference>
<dbReference type="Gene3D" id="3.40.50.300">
    <property type="entry name" value="P-loop containing nucleotide triphosphate hydrolases"/>
    <property type="match status" value="1"/>
</dbReference>
<evidence type="ECO:0000256" key="6">
    <source>
        <dbReference type="ARBA" id="ARBA00022741"/>
    </source>
</evidence>
<evidence type="ECO:0000256" key="3">
    <source>
        <dbReference type="ARBA" id="ARBA00022475"/>
    </source>
</evidence>
<proteinExistence type="predicted"/>
<dbReference type="FunFam" id="3.40.50.300:FF:000426">
    <property type="entry name" value="Ferrous iron transport protein B"/>
    <property type="match status" value="1"/>
</dbReference>
<dbReference type="InterPro" id="IPR027417">
    <property type="entry name" value="P-loop_NTPase"/>
</dbReference>
<name>T0ZZJ2_9ZZZZ</name>
<dbReference type="CDD" id="cd01879">
    <property type="entry name" value="FeoB"/>
    <property type="match status" value="1"/>
</dbReference>
<feature type="non-terminal residue" evidence="13">
    <location>
        <position position="184"/>
    </location>
</feature>
<dbReference type="GO" id="GO:0005886">
    <property type="term" value="C:plasma membrane"/>
    <property type="evidence" value="ECO:0007669"/>
    <property type="project" value="UniProtKB-SubCell"/>
</dbReference>
<dbReference type="SUPFAM" id="SSF52540">
    <property type="entry name" value="P-loop containing nucleoside triphosphate hydrolases"/>
    <property type="match status" value="1"/>
</dbReference>
<gene>
    <name evidence="13" type="ORF">B1A_13582</name>
</gene>
<evidence type="ECO:0000256" key="2">
    <source>
        <dbReference type="ARBA" id="ARBA00022448"/>
    </source>
</evidence>
<evidence type="ECO:0000256" key="8">
    <source>
        <dbReference type="ARBA" id="ARBA00023004"/>
    </source>
</evidence>
<keyword evidence="3" id="KW-1003">Cell membrane</keyword>
<dbReference type="GO" id="GO:0015093">
    <property type="term" value="F:ferrous iron transmembrane transporter activity"/>
    <property type="evidence" value="ECO:0007669"/>
    <property type="project" value="TreeGrafter"/>
</dbReference>
<keyword evidence="10" id="KW-0342">GTP-binding</keyword>
<organism evidence="13">
    <name type="scientific">mine drainage metagenome</name>
    <dbReference type="NCBI Taxonomy" id="410659"/>
    <lineage>
        <taxon>unclassified sequences</taxon>
        <taxon>metagenomes</taxon>
        <taxon>ecological metagenomes</taxon>
    </lineage>
</organism>
<evidence type="ECO:0000256" key="9">
    <source>
        <dbReference type="ARBA" id="ARBA00023065"/>
    </source>
</evidence>
<keyword evidence="6" id="KW-0547">Nucleotide-binding</keyword>
<evidence type="ECO:0000259" key="12">
    <source>
        <dbReference type="PROSITE" id="PS51711"/>
    </source>
</evidence>
<evidence type="ECO:0000256" key="4">
    <source>
        <dbReference type="ARBA" id="ARBA00022519"/>
    </source>
</evidence>
<feature type="domain" description="FeoB-type G" evidence="12">
    <location>
        <begin position="4"/>
        <end position="172"/>
    </location>
</feature>
<dbReference type="AlphaFoldDB" id="T0ZZJ2"/>
<evidence type="ECO:0000256" key="5">
    <source>
        <dbReference type="ARBA" id="ARBA00022692"/>
    </source>
</evidence>
<dbReference type="EMBL" id="AUZX01009944">
    <property type="protein sequence ID" value="EQD50043.1"/>
    <property type="molecule type" value="Genomic_DNA"/>
</dbReference>
<keyword evidence="5" id="KW-0812">Transmembrane</keyword>
<dbReference type="Pfam" id="PF02421">
    <property type="entry name" value="FeoB_N"/>
    <property type="match status" value="1"/>
</dbReference>
<protein>
    <submittedName>
        <fullName evidence="13">GTP-binding protein, HSR1-related domain protein</fullName>
    </submittedName>
</protein>
<keyword evidence="2" id="KW-0813">Transport</keyword>
<reference evidence="13" key="2">
    <citation type="journal article" date="2014" name="ISME J.">
        <title>Microbial stratification in low pH oxic and suboxic macroscopic growths along an acid mine drainage.</title>
        <authorList>
            <person name="Mendez-Garcia C."/>
            <person name="Mesa V."/>
            <person name="Sprenger R.R."/>
            <person name="Richter M."/>
            <person name="Diez M.S."/>
            <person name="Solano J."/>
            <person name="Bargiela R."/>
            <person name="Golyshina O.V."/>
            <person name="Manteca A."/>
            <person name="Ramos J.L."/>
            <person name="Gallego J.R."/>
            <person name="Llorente I."/>
            <person name="Martins Dos Santos V.A."/>
            <person name="Jensen O.N."/>
            <person name="Pelaez A.I."/>
            <person name="Sanchez J."/>
            <person name="Ferrer M."/>
        </authorList>
    </citation>
    <scope>NUCLEOTIDE SEQUENCE</scope>
</reference>
<evidence type="ECO:0000256" key="7">
    <source>
        <dbReference type="ARBA" id="ARBA00022989"/>
    </source>
</evidence>
<comment type="subcellular location">
    <subcellularLocation>
        <location evidence="1">Cell inner membrane</location>
        <topology evidence="1">Multi-pass membrane protein</topology>
    </subcellularLocation>
</comment>
<evidence type="ECO:0000256" key="11">
    <source>
        <dbReference type="ARBA" id="ARBA00023136"/>
    </source>
</evidence>
<dbReference type="InterPro" id="IPR030389">
    <property type="entry name" value="G_FEOB_dom"/>
</dbReference>
<evidence type="ECO:0000256" key="1">
    <source>
        <dbReference type="ARBA" id="ARBA00004429"/>
    </source>
</evidence>
<accession>T0ZZJ2</accession>
<keyword evidence="9" id="KW-0406">Ion transport</keyword>
<keyword evidence="8" id="KW-0408">Iron</keyword>
<dbReference type="GO" id="GO:0005525">
    <property type="term" value="F:GTP binding"/>
    <property type="evidence" value="ECO:0007669"/>
    <property type="project" value="UniProtKB-KW"/>
</dbReference>